<comment type="subcellular location">
    <subcellularLocation>
        <location evidence="1">Membrane</location>
    </subcellularLocation>
    <subcellularLocation>
        <location evidence="2">Secreted</location>
    </subcellularLocation>
</comment>
<organism evidence="8 9">
    <name type="scientific">Pseudoruegeria aquimaris</name>
    <dbReference type="NCBI Taxonomy" id="393663"/>
    <lineage>
        <taxon>Bacteria</taxon>
        <taxon>Pseudomonadati</taxon>
        <taxon>Pseudomonadota</taxon>
        <taxon>Alphaproteobacteria</taxon>
        <taxon>Rhodobacterales</taxon>
        <taxon>Roseobacteraceae</taxon>
        <taxon>Pseudoruegeria</taxon>
    </lineage>
</organism>
<dbReference type="PROSITE" id="PS00330">
    <property type="entry name" value="HEMOLYSIN_CALCIUM"/>
    <property type="match status" value="5"/>
</dbReference>
<dbReference type="InterPro" id="IPR011049">
    <property type="entry name" value="Serralysin-like_metalloprot_C"/>
</dbReference>
<dbReference type="PANTHER" id="PTHR38340">
    <property type="entry name" value="S-LAYER PROTEIN"/>
    <property type="match status" value="1"/>
</dbReference>
<keyword evidence="5" id="KW-0677">Repeat</keyword>
<reference evidence="8 9" key="1">
    <citation type="submission" date="2017-03" db="EMBL/GenBank/DDBJ databases">
        <authorList>
            <person name="Afonso C.L."/>
            <person name="Miller P.J."/>
            <person name="Scott M.A."/>
            <person name="Spackman E."/>
            <person name="Goraichik I."/>
            <person name="Dimitrov K.M."/>
            <person name="Suarez D.L."/>
            <person name="Swayne D.E."/>
        </authorList>
    </citation>
    <scope>NUCLEOTIDE SEQUENCE [LARGE SCALE GENOMIC DNA]</scope>
    <source>
        <strain evidence="8 9">CECT 7680</strain>
    </source>
</reference>
<dbReference type="GO" id="GO:0090729">
    <property type="term" value="F:toxin activity"/>
    <property type="evidence" value="ECO:0007669"/>
    <property type="project" value="UniProtKB-KW"/>
</dbReference>
<dbReference type="RefSeq" id="WP_275936548.1">
    <property type="nucleotide sequence ID" value="NZ_FWFQ01000037.1"/>
</dbReference>
<accession>A0A1Y5TLJ6</accession>
<dbReference type="GO" id="GO:0005576">
    <property type="term" value="C:extracellular region"/>
    <property type="evidence" value="ECO:0007669"/>
    <property type="project" value="UniProtKB-SubCell"/>
</dbReference>
<dbReference type="InterPro" id="IPR050557">
    <property type="entry name" value="RTX_toxin/Mannuronan_C5-epim"/>
</dbReference>
<dbReference type="SUPFAM" id="SSF51120">
    <property type="entry name" value="beta-Roll"/>
    <property type="match status" value="5"/>
</dbReference>
<dbReference type="GO" id="GO:0005509">
    <property type="term" value="F:calcium ion binding"/>
    <property type="evidence" value="ECO:0007669"/>
    <property type="project" value="InterPro"/>
</dbReference>
<proteinExistence type="predicted"/>
<dbReference type="Gene3D" id="2.150.10.10">
    <property type="entry name" value="Serralysin-like metalloprotease, C-terminal"/>
    <property type="match status" value="5"/>
</dbReference>
<keyword evidence="4" id="KW-0800">Toxin</keyword>
<evidence type="ECO:0000256" key="5">
    <source>
        <dbReference type="ARBA" id="ARBA00022737"/>
    </source>
</evidence>
<dbReference type="PANTHER" id="PTHR38340:SF1">
    <property type="entry name" value="S-LAYER PROTEIN"/>
    <property type="match status" value="1"/>
</dbReference>
<dbReference type="PRINTS" id="PR00313">
    <property type="entry name" value="CABNDNGRPT"/>
</dbReference>
<keyword evidence="3" id="KW-0964">Secreted</keyword>
<keyword evidence="9" id="KW-1185">Reference proteome</keyword>
<evidence type="ECO:0000313" key="8">
    <source>
        <dbReference type="EMBL" id="SLN64954.1"/>
    </source>
</evidence>
<dbReference type="PRINTS" id="PR01488">
    <property type="entry name" value="RTXTOXINA"/>
</dbReference>
<dbReference type="EMBL" id="FWFQ01000037">
    <property type="protein sequence ID" value="SLN64954.1"/>
    <property type="molecule type" value="Genomic_DNA"/>
</dbReference>
<evidence type="ECO:0000256" key="7">
    <source>
        <dbReference type="ARBA" id="ARBA00023136"/>
    </source>
</evidence>
<name>A0A1Y5TLJ6_9RHOB</name>
<dbReference type="Proteomes" id="UP000193409">
    <property type="component" value="Unassembled WGS sequence"/>
</dbReference>
<dbReference type="AlphaFoldDB" id="A0A1Y5TLJ6"/>
<evidence type="ECO:0000313" key="9">
    <source>
        <dbReference type="Proteomes" id="UP000193409"/>
    </source>
</evidence>
<dbReference type="InterPro" id="IPR001343">
    <property type="entry name" value="Hemolysn_Ca-bd"/>
</dbReference>
<evidence type="ECO:0000256" key="6">
    <source>
        <dbReference type="ARBA" id="ARBA00023026"/>
    </source>
</evidence>
<dbReference type="InterPro" id="IPR018511">
    <property type="entry name" value="Hemolysin-typ_Ca-bd_CS"/>
</dbReference>
<evidence type="ECO:0000256" key="4">
    <source>
        <dbReference type="ARBA" id="ARBA00022656"/>
    </source>
</evidence>
<keyword evidence="7" id="KW-0472">Membrane</keyword>
<evidence type="ECO:0000256" key="2">
    <source>
        <dbReference type="ARBA" id="ARBA00004613"/>
    </source>
</evidence>
<gene>
    <name evidence="8" type="primary">cya_3</name>
    <name evidence="8" type="ORF">PSA7680_03426</name>
</gene>
<sequence length="761" mass="76329">MANITGTIGDDDGVSNPVLDGTIDDDTILGLSGNDILNGGAGDDYLSGDDGYDELHGGLGNDTLVFRFQADNDLFDGGDNVDTFEIDAIIAGVQDLTNCTFQNLEIMNADFNSVIVLPGQLEAFDSIMNIGIVYHDVSGRTDLTNRIASGEVGRFAGQSGRDVFIIAGADTGWELDGLGGNDRLVGGEGDDTIDGGSGNDNLFGRGGNDELSGAAGNDTMNGGAGDDVFRILIGGTTSQPEQDVIIGGSGVDTVINNTFGAYNMHGSTYTGVEVLVAGGVYANAGQLEVFSDIQNLSLLNHVTAGTTDLTGRVSSFNFGSFAFNGSAGDDTLIITDAVGVVRVNSSAGDDRAFTGAFDDNIIGGSGNNLFDAGAGDDNIESREGNDTIFGRAGDDRLFAGADDDLLVGGAGADELIGFSGFDTASYQDALSGVLADLGNAANNAGDALGDTYSSIEALLGSAFNDDLRGDAGHNTIRGGQGDDTLTGDLGDDLLDGNGGRDTASFAGAIGVTVDLRIAGAQATGVGNDTLVSINHLTGSQQSDVLNGNGSANVLKGGGGADTLNGNGGHDSVIGGGGSDSLFGQGGNDFLSGQSGNDRLIGGSGNDTLNGGNGSDYLNAGNGTDILLGGDGDDTLLGRSGDDQLTGGAGVDVLTGHAGNDRFIFLDVADSTPGSAGRDKIKDFTQGSDLIDVSAIDAVAGGGDQAFAFIGAGGFSGTAGELRYVAFASSTIVKGDVDGDGSADFEVFLKGSIALAAGDFLL</sequence>
<protein>
    <submittedName>
        <fullName evidence="8">Bifunctional hemolysin/adenylate cyclase</fullName>
    </submittedName>
</protein>
<evidence type="ECO:0000256" key="3">
    <source>
        <dbReference type="ARBA" id="ARBA00022525"/>
    </source>
</evidence>
<keyword evidence="6" id="KW-0843">Virulence</keyword>
<evidence type="ECO:0000256" key="1">
    <source>
        <dbReference type="ARBA" id="ARBA00004370"/>
    </source>
</evidence>
<dbReference type="GO" id="GO:0016020">
    <property type="term" value="C:membrane"/>
    <property type="evidence" value="ECO:0007669"/>
    <property type="project" value="UniProtKB-SubCell"/>
</dbReference>
<dbReference type="Pfam" id="PF00353">
    <property type="entry name" value="HemolysinCabind"/>
    <property type="match status" value="8"/>
</dbReference>
<dbReference type="InterPro" id="IPR003995">
    <property type="entry name" value="RTX_toxin_determinant-A"/>
</dbReference>